<dbReference type="InterPro" id="IPR040067">
    <property type="entry name" value="WDR47"/>
</dbReference>
<dbReference type="AlphaFoldDB" id="A0AAE0LL51"/>
<evidence type="ECO:0000313" key="6">
    <source>
        <dbReference type="Proteomes" id="UP001190700"/>
    </source>
</evidence>
<keyword evidence="6" id="KW-1185">Reference proteome</keyword>
<dbReference type="SUPFAM" id="SSF50978">
    <property type="entry name" value="WD40 repeat-like"/>
    <property type="match status" value="1"/>
</dbReference>
<accession>A0AAE0LL51</accession>
<feature type="region of interest" description="Disordered" evidence="4">
    <location>
        <begin position="310"/>
        <end position="334"/>
    </location>
</feature>
<dbReference type="InterPro" id="IPR015943">
    <property type="entry name" value="WD40/YVTN_repeat-like_dom_sf"/>
</dbReference>
<dbReference type="InterPro" id="IPR036322">
    <property type="entry name" value="WD40_repeat_dom_sf"/>
</dbReference>
<evidence type="ECO:0000256" key="3">
    <source>
        <dbReference type="PROSITE-ProRule" id="PRU00221"/>
    </source>
</evidence>
<comment type="caution">
    <text evidence="5">The sequence shown here is derived from an EMBL/GenBank/DDBJ whole genome shotgun (WGS) entry which is preliminary data.</text>
</comment>
<sequence length="353" mass="37824">AIRAINFSPRRNMLAVGTNSRALRVLELPQWDRGGVQSAAGLGRPRLVLELLDHHQGSIFATEWGSGPEHLLASCSNDQTIKVVRLQEEGVPGDDILQVESTCVLKGHDGTVRDLCFDSNAAEKLLSGGAGDCKLRVWDVAKQSCLSALDGHWSPVVALRKGSANTEHADSAFSLGADGSILQWDLRVGKAEIGMQSCQMTPSEAPPSSLAVNQANQLAVGYADGRCGVLDLRTGKQVYTLSCHSLDCRSVDFDPSGRWLLTGGFDHTVGIIEAAAGRVAGLWKRHVDKILEKGFVCIFKERIYAMQPTARETRREASPLRPPGTPLRWGPSDGEGPKCGVKGCQTGCAGTTT</sequence>
<feature type="non-terminal residue" evidence="5">
    <location>
        <position position="1"/>
    </location>
</feature>
<keyword evidence="2" id="KW-0677">Repeat</keyword>
<evidence type="ECO:0000256" key="4">
    <source>
        <dbReference type="SAM" id="MobiDB-lite"/>
    </source>
</evidence>
<dbReference type="PROSITE" id="PS00678">
    <property type="entry name" value="WD_REPEATS_1"/>
    <property type="match status" value="1"/>
</dbReference>
<dbReference type="PANTHER" id="PTHR19863">
    <property type="entry name" value="NEMITIN (NEURONAL ENRICHED MAP INTERACTING PROTEIN) HOMOLOG"/>
    <property type="match status" value="1"/>
</dbReference>
<dbReference type="Proteomes" id="UP001190700">
    <property type="component" value="Unassembled WGS sequence"/>
</dbReference>
<dbReference type="PROSITE" id="PS50294">
    <property type="entry name" value="WD_REPEATS_REGION"/>
    <property type="match status" value="1"/>
</dbReference>
<dbReference type="InterPro" id="IPR019775">
    <property type="entry name" value="WD40_repeat_CS"/>
</dbReference>
<dbReference type="PANTHER" id="PTHR19863:SF5">
    <property type="entry name" value="WD REPEAT-CONTAINING PROTEIN 47"/>
    <property type="match status" value="1"/>
</dbReference>
<dbReference type="PROSITE" id="PS50082">
    <property type="entry name" value="WD_REPEATS_2"/>
    <property type="match status" value="1"/>
</dbReference>
<dbReference type="Gene3D" id="2.130.10.10">
    <property type="entry name" value="YVTN repeat-like/Quinoprotein amine dehydrogenase"/>
    <property type="match status" value="2"/>
</dbReference>
<keyword evidence="1 3" id="KW-0853">WD repeat</keyword>
<evidence type="ECO:0000256" key="1">
    <source>
        <dbReference type="ARBA" id="ARBA00022574"/>
    </source>
</evidence>
<dbReference type="Pfam" id="PF00400">
    <property type="entry name" value="WD40"/>
    <property type="match status" value="3"/>
</dbReference>
<protein>
    <recommendedName>
        <fullName evidence="7">Guanine nucleotide-binding protein subunit beta-like protein</fullName>
    </recommendedName>
</protein>
<dbReference type="InterPro" id="IPR001680">
    <property type="entry name" value="WD40_rpt"/>
</dbReference>
<gene>
    <name evidence="5" type="ORF">CYMTET_3663</name>
</gene>
<evidence type="ECO:0000313" key="5">
    <source>
        <dbReference type="EMBL" id="KAK3288875.1"/>
    </source>
</evidence>
<feature type="repeat" description="WD" evidence="3">
    <location>
        <begin position="105"/>
        <end position="148"/>
    </location>
</feature>
<dbReference type="EMBL" id="LGRX02000338">
    <property type="protein sequence ID" value="KAK3288875.1"/>
    <property type="molecule type" value="Genomic_DNA"/>
</dbReference>
<reference evidence="5 6" key="1">
    <citation type="journal article" date="2015" name="Genome Biol. Evol.">
        <title>Comparative Genomics of a Bacterivorous Green Alga Reveals Evolutionary Causalities and Consequences of Phago-Mixotrophic Mode of Nutrition.</title>
        <authorList>
            <person name="Burns J.A."/>
            <person name="Paasch A."/>
            <person name="Narechania A."/>
            <person name="Kim E."/>
        </authorList>
    </citation>
    <scope>NUCLEOTIDE SEQUENCE [LARGE SCALE GENOMIC DNA]</scope>
    <source>
        <strain evidence="5 6">PLY_AMNH</strain>
    </source>
</reference>
<proteinExistence type="predicted"/>
<organism evidence="5 6">
    <name type="scientific">Cymbomonas tetramitiformis</name>
    <dbReference type="NCBI Taxonomy" id="36881"/>
    <lineage>
        <taxon>Eukaryota</taxon>
        <taxon>Viridiplantae</taxon>
        <taxon>Chlorophyta</taxon>
        <taxon>Pyramimonadophyceae</taxon>
        <taxon>Pyramimonadales</taxon>
        <taxon>Pyramimonadaceae</taxon>
        <taxon>Cymbomonas</taxon>
    </lineage>
</organism>
<name>A0AAE0LL51_9CHLO</name>
<evidence type="ECO:0000256" key="2">
    <source>
        <dbReference type="ARBA" id="ARBA00022737"/>
    </source>
</evidence>
<dbReference type="SMART" id="SM00320">
    <property type="entry name" value="WD40"/>
    <property type="match status" value="4"/>
</dbReference>
<evidence type="ECO:0008006" key="7">
    <source>
        <dbReference type="Google" id="ProtNLM"/>
    </source>
</evidence>